<dbReference type="GO" id="GO:0016491">
    <property type="term" value="F:oxidoreductase activity"/>
    <property type="evidence" value="ECO:0007669"/>
    <property type="project" value="UniProtKB-KW"/>
</dbReference>
<reference evidence="5" key="1">
    <citation type="journal article" date="2023" name="Mol. Phylogenet. Evol.">
        <title>Genome-scale phylogeny and comparative genomics of the fungal order Sordariales.</title>
        <authorList>
            <person name="Hensen N."/>
            <person name="Bonometti L."/>
            <person name="Westerberg I."/>
            <person name="Brannstrom I.O."/>
            <person name="Guillou S."/>
            <person name="Cros-Aarteil S."/>
            <person name="Calhoun S."/>
            <person name="Haridas S."/>
            <person name="Kuo A."/>
            <person name="Mondo S."/>
            <person name="Pangilinan J."/>
            <person name="Riley R."/>
            <person name="LaButti K."/>
            <person name="Andreopoulos B."/>
            <person name="Lipzen A."/>
            <person name="Chen C."/>
            <person name="Yan M."/>
            <person name="Daum C."/>
            <person name="Ng V."/>
            <person name="Clum A."/>
            <person name="Steindorff A."/>
            <person name="Ohm R.A."/>
            <person name="Martin F."/>
            <person name="Silar P."/>
            <person name="Natvig D.O."/>
            <person name="Lalanne C."/>
            <person name="Gautier V."/>
            <person name="Ament-Velasquez S.L."/>
            <person name="Kruys A."/>
            <person name="Hutchinson M.I."/>
            <person name="Powell A.J."/>
            <person name="Barry K."/>
            <person name="Miller A.N."/>
            <person name="Grigoriev I.V."/>
            <person name="Debuchy R."/>
            <person name="Gladieux P."/>
            <person name="Hiltunen Thoren M."/>
            <person name="Johannesson H."/>
        </authorList>
    </citation>
    <scope>NUCLEOTIDE SEQUENCE</scope>
    <source>
        <strain evidence="5">CBS 141.50</strain>
    </source>
</reference>
<protein>
    <recommendedName>
        <fullName evidence="4">Ketoreductase domain-containing protein</fullName>
    </recommendedName>
</protein>
<name>A0AAN6V4U4_9PEZI</name>
<dbReference type="RefSeq" id="XP_062638148.1">
    <property type="nucleotide sequence ID" value="XM_062783497.1"/>
</dbReference>
<evidence type="ECO:0000313" key="6">
    <source>
        <dbReference type="Proteomes" id="UP001302676"/>
    </source>
</evidence>
<evidence type="ECO:0000256" key="3">
    <source>
        <dbReference type="RuleBase" id="RU000363"/>
    </source>
</evidence>
<dbReference type="SUPFAM" id="SSF51735">
    <property type="entry name" value="NAD(P)-binding Rossmann-fold domains"/>
    <property type="match status" value="1"/>
</dbReference>
<evidence type="ECO:0000313" key="5">
    <source>
        <dbReference type="EMBL" id="KAK4144777.1"/>
    </source>
</evidence>
<dbReference type="PRINTS" id="PR00081">
    <property type="entry name" value="GDHRDH"/>
</dbReference>
<feature type="domain" description="Ketoreductase" evidence="4">
    <location>
        <begin position="15"/>
        <end position="198"/>
    </location>
</feature>
<dbReference type="InterPro" id="IPR057326">
    <property type="entry name" value="KR_dom"/>
</dbReference>
<accession>A0AAN6V4U4</accession>
<dbReference type="InterPro" id="IPR036291">
    <property type="entry name" value="NAD(P)-bd_dom_sf"/>
</dbReference>
<keyword evidence="6" id="KW-1185">Reference proteome</keyword>
<evidence type="ECO:0000256" key="2">
    <source>
        <dbReference type="ARBA" id="ARBA00023002"/>
    </source>
</evidence>
<dbReference type="GeneID" id="87820110"/>
<dbReference type="InterPro" id="IPR051911">
    <property type="entry name" value="SDR_oxidoreductase"/>
</dbReference>
<dbReference type="InterPro" id="IPR002347">
    <property type="entry name" value="SDR_fam"/>
</dbReference>
<dbReference type="PRINTS" id="PR00080">
    <property type="entry name" value="SDRFAMILY"/>
</dbReference>
<comment type="caution">
    <text evidence="5">The sequence shown here is derived from an EMBL/GenBank/DDBJ whole genome shotgun (WGS) entry which is preliminary data.</text>
</comment>
<sequence>MNPVNTKPYKLPDDATWLITGCSSGIGRALATLIASKPGHRLIATARNPADLSYLPDDNSGNILKLPLDVTSRDSVDAAFASAAEHFGAGFHLDVVVNNAGYSLSGDTEAATEEEAHLEMETLFFGTARITTRALEAMRPSPSSGRGGVIFNISSLAGLCGFPGHAYYHAAKYAVEGFSESVAREVHPDWNSDASLDNTLHVNNPAALLNAQERRCVCLNVCIVEPSGVKTNFEGHSKARIRPHPAYAAPDMPARRLETYVNMGIQSGVGMMRPAAVAEALYLAASRGERVPLRLPLGATAWKMGTAKFESLLRDFEAVKDVSGMGEQL</sequence>
<dbReference type="Gene3D" id="3.40.50.720">
    <property type="entry name" value="NAD(P)-binding Rossmann-like Domain"/>
    <property type="match status" value="1"/>
</dbReference>
<organism evidence="5 6">
    <name type="scientific">Dichotomopilus funicola</name>
    <dbReference type="NCBI Taxonomy" id="1934379"/>
    <lineage>
        <taxon>Eukaryota</taxon>
        <taxon>Fungi</taxon>
        <taxon>Dikarya</taxon>
        <taxon>Ascomycota</taxon>
        <taxon>Pezizomycotina</taxon>
        <taxon>Sordariomycetes</taxon>
        <taxon>Sordariomycetidae</taxon>
        <taxon>Sordariales</taxon>
        <taxon>Chaetomiaceae</taxon>
        <taxon>Dichotomopilus</taxon>
    </lineage>
</organism>
<dbReference type="PANTHER" id="PTHR43976:SF16">
    <property type="entry name" value="SHORT-CHAIN DEHYDROGENASE_REDUCTASE FAMILY PROTEIN"/>
    <property type="match status" value="1"/>
</dbReference>
<dbReference type="Pfam" id="PF00106">
    <property type="entry name" value="adh_short"/>
    <property type="match status" value="1"/>
</dbReference>
<evidence type="ECO:0000256" key="1">
    <source>
        <dbReference type="ARBA" id="ARBA00006484"/>
    </source>
</evidence>
<evidence type="ECO:0000259" key="4">
    <source>
        <dbReference type="SMART" id="SM00822"/>
    </source>
</evidence>
<reference evidence="5" key="2">
    <citation type="submission" date="2023-05" db="EMBL/GenBank/DDBJ databases">
        <authorList>
            <consortium name="Lawrence Berkeley National Laboratory"/>
            <person name="Steindorff A."/>
            <person name="Hensen N."/>
            <person name="Bonometti L."/>
            <person name="Westerberg I."/>
            <person name="Brannstrom I.O."/>
            <person name="Guillou S."/>
            <person name="Cros-Aarteil S."/>
            <person name="Calhoun S."/>
            <person name="Haridas S."/>
            <person name="Kuo A."/>
            <person name="Mondo S."/>
            <person name="Pangilinan J."/>
            <person name="Riley R."/>
            <person name="Labutti K."/>
            <person name="Andreopoulos B."/>
            <person name="Lipzen A."/>
            <person name="Chen C."/>
            <person name="Yanf M."/>
            <person name="Daum C."/>
            <person name="Ng V."/>
            <person name="Clum A."/>
            <person name="Ohm R."/>
            <person name="Martin F."/>
            <person name="Silar P."/>
            <person name="Natvig D."/>
            <person name="Lalanne C."/>
            <person name="Gautier V."/>
            <person name="Ament-Velasquez S.L."/>
            <person name="Kruys A."/>
            <person name="Hutchinson M.I."/>
            <person name="Powell A.J."/>
            <person name="Barry K."/>
            <person name="Miller A.N."/>
            <person name="Grigoriev I.V."/>
            <person name="Debuchy R."/>
            <person name="Gladieux P."/>
            <person name="Thoren M.H."/>
            <person name="Johannesson H."/>
        </authorList>
    </citation>
    <scope>NUCLEOTIDE SEQUENCE</scope>
    <source>
        <strain evidence="5">CBS 141.50</strain>
    </source>
</reference>
<proteinExistence type="inferred from homology"/>
<gene>
    <name evidence="5" type="ORF">C8A04DRAFT_36345</name>
</gene>
<dbReference type="Proteomes" id="UP001302676">
    <property type="component" value="Unassembled WGS sequence"/>
</dbReference>
<keyword evidence="2" id="KW-0560">Oxidoreductase</keyword>
<dbReference type="PANTHER" id="PTHR43976">
    <property type="entry name" value="SHORT CHAIN DEHYDROGENASE"/>
    <property type="match status" value="1"/>
</dbReference>
<comment type="similarity">
    <text evidence="1 3">Belongs to the short-chain dehydrogenases/reductases (SDR) family.</text>
</comment>
<dbReference type="AlphaFoldDB" id="A0AAN6V4U4"/>
<dbReference type="EMBL" id="MU853574">
    <property type="protein sequence ID" value="KAK4144777.1"/>
    <property type="molecule type" value="Genomic_DNA"/>
</dbReference>
<dbReference type="SMART" id="SM00822">
    <property type="entry name" value="PKS_KR"/>
    <property type="match status" value="1"/>
</dbReference>